<gene>
    <name evidence="1" type="ORF">PRI8871_00620</name>
</gene>
<accession>A0A2R8APQ8</accession>
<organism evidence="1 2">
    <name type="scientific">Pseudoprimorskyibacter insulae</name>
    <dbReference type="NCBI Taxonomy" id="1695997"/>
    <lineage>
        <taxon>Bacteria</taxon>
        <taxon>Pseudomonadati</taxon>
        <taxon>Pseudomonadota</taxon>
        <taxon>Alphaproteobacteria</taxon>
        <taxon>Rhodobacterales</taxon>
        <taxon>Paracoccaceae</taxon>
        <taxon>Pseudoprimorskyibacter</taxon>
    </lineage>
</organism>
<dbReference type="AlphaFoldDB" id="A0A2R8APQ8"/>
<evidence type="ECO:0000313" key="2">
    <source>
        <dbReference type="Proteomes" id="UP000244904"/>
    </source>
</evidence>
<dbReference type="EMBL" id="OMOJ01000001">
    <property type="protein sequence ID" value="SPF78031.1"/>
    <property type="molecule type" value="Genomic_DNA"/>
</dbReference>
<dbReference type="Proteomes" id="UP000244904">
    <property type="component" value="Unassembled WGS sequence"/>
</dbReference>
<dbReference type="OrthoDB" id="7058586at2"/>
<sequence length="162" mass="18190">MSETASHTLGPREALQYYHSRTVILPKSVTALEGWNMVMAKPLPLMATAFRIRDAISARFGVKKISGFSGKRADSVQVGDKLDFFLVEHIDPNLLVMTERDTHLDVMTTISTEGQEFTVTSSVITHNWFGRLYMVPVGIAHRVIVAAMLRRLKTSMEDHTRS</sequence>
<dbReference type="RefSeq" id="WP_108884710.1">
    <property type="nucleotide sequence ID" value="NZ_OMOJ01000001.1"/>
</dbReference>
<keyword evidence="2" id="KW-1185">Reference proteome</keyword>
<evidence type="ECO:0000313" key="1">
    <source>
        <dbReference type="EMBL" id="SPF78031.1"/>
    </source>
</evidence>
<proteinExistence type="predicted"/>
<dbReference type="InterPro" id="IPR021295">
    <property type="entry name" value="DUF2867"/>
</dbReference>
<dbReference type="Pfam" id="PF11066">
    <property type="entry name" value="DUF2867"/>
    <property type="match status" value="1"/>
</dbReference>
<protein>
    <recommendedName>
        <fullName evidence="3">DUF2867 domain-containing protein</fullName>
    </recommendedName>
</protein>
<reference evidence="2" key="1">
    <citation type="submission" date="2018-03" db="EMBL/GenBank/DDBJ databases">
        <authorList>
            <person name="Rodrigo-Torres L."/>
            <person name="Arahal R. D."/>
            <person name="Lucena T."/>
        </authorList>
    </citation>
    <scope>NUCLEOTIDE SEQUENCE [LARGE SCALE GENOMIC DNA]</scope>
    <source>
        <strain evidence="2">CECT 8871</strain>
    </source>
</reference>
<name>A0A2R8APQ8_9RHOB</name>
<evidence type="ECO:0008006" key="3">
    <source>
        <dbReference type="Google" id="ProtNLM"/>
    </source>
</evidence>